<name>A0AC60Q9E3_IXOPE</name>
<gene>
    <name evidence="1" type="ORF">HPB47_022555</name>
</gene>
<sequence>MACPSYTEEAAALHSSNDYPLIPDTSSECSGESEQYEKGPSFVEASSGAPKVHELSASEELAVIALKHNLTHGIINDVLEFCRRRGIPDLPKDARTVIRTERKAHLDRSRSFVHFGLAEGIRQLSKPGPVPSELKLQVIIDAFPLYRSSQCVLWCRKPPCLQKCLDPFLEEIAQLTCNGMVFKGVRIDVSVTEVVCDAPARSYVKAIIGHTGYHACDRCSQKGRRTDGRQTFPGLHAPQRADASFRSQEDQHHHNDVSPFISLNVDMVILFPTEYMHLVCLGVMRRRIQNWVSHGCGKRVSRDQRSRLSEGLRESAKCFHITFRGSQGVRRSWTIGRRRMLLKHVLNDEQYKHFLMFHVALRILVSPEHHMFGKLYRKKQLVYNVHALSHLAEQGPDYEPLDIFSACPFESFFGKIKKLRSSSKSLSQLSRRMPEVRRLTHVAAKEVLHPVKHGDCFLLANSPVIVLEILGDTFKGGILHNARDFFEVPRQSSRLGIWQCDPFRRGTRMWRLVDLHNKIQCLKLNYKHGHVILPPLHLH</sequence>
<protein>
    <submittedName>
        <fullName evidence="1">Uncharacterized protein</fullName>
    </submittedName>
</protein>
<dbReference type="Proteomes" id="UP000805193">
    <property type="component" value="Unassembled WGS sequence"/>
</dbReference>
<reference evidence="1 2" key="1">
    <citation type="journal article" date="2020" name="Cell">
        <title>Large-Scale Comparative Analyses of Tick Genomes Elucidate Their Genetic Diversity and Vector Capacities.</title>
        <authorList>
            <consortium name="Tick Genome and Microbiome Consortium (TIGMIC)"/>
            <person name="Jia N."/>
            <person name="Wang J."/>
            <person name="Shi W."/>
            <person name="Du L."/>
            <person name="Sun Y."/>
            <person name="Zhan W."/>
            <person name="Jiang J.F."/>
            <person name="Wang Q."/>
            <person name="Zhang B."/>
            <person name="Ji P."/>
            <person name="Bell-Sakyi L."/>
            <person name="Cui X.M."/>
            <person name="Yuan T.T."/>
            <person name="Jiang B.G."/>
            <person name="Yang W.F."/>
            <person name="Lam T.T."/>
            <person name="Chang Q.C."/>
            <person name="Ding S.J."/>
            <person name="Wang X.J."/>
            <person name="Zhu J.G."/>
            <person name="Ruan X.D."/>
            <person name="Zhao L."/>
            <person name="Wei J.T."/>
            <person name="Ye R.Z."/>
            <person name="Que T.C."/>
            <person name="Du C.H."/>
            <person name="Zhou Y.H."/>
            <person name="Cheng J.X."/>
            <person name="Dai P.F."/>
            <person name="Guo W.B."/>
            <person name="Han X.H."/>
            <person name="Huang E.J."/>
            <person name="Li L.F."/>
            <person name="Wei W."/>
            <person name="Gao Y.C."/>
            <person name="Liu J.Z."/>
            <person name="Shao H.Z."/>
            <person name="Wang X."/>
            <person name="Wang C.C."/>
            <person name="Yang T.C."/>
            <person name="Huo Q.B."/>
            <person name="Li W."/>
            <person name="Chen H.Y."/>
            <person name="Chen S.E."/>
            <person name="Zhou L.G."/>
            <person name="Ni X.B."/>
            <person name="Tian J.H."/>
            <person name="Sheng Y."/>
            <person name="Liu T."/>
            <person name="Pan Y.S."/>
            <person name="Xia L.Y."/>
            <person name="Li J."/>
            <person name="Zhao F."/>
            <person name="Cao W.C."/>
        </authorList>
    </citation>
    <scope>NUCLEOTIDE SEQUENCE [LARGE SCALE GENOMIC DNA]</scope>
    <source>
        <strain evidence="1">Iper-2018</strain>
    </source>
</reference>
<organism evidence="1 2">
    <name type="scientific">Ixodes persulcatus</name>
    <name type="common">Taiga tick</name>
    <dbReference type="NCBI Taxonomy" id="34615"/>
    <lineage>
        <taxon>Eukaryota</taxon>
        <taxon>Metazoa</taxon>
        <taxon>Ecdysozoa</taxon>
        <taxon>Arthropoda</taxon>
        <taxon>Chelicerata</taxon>
        <taxon>Arachnida</taxon>
        <taxon>Acari</taxon>
        <taxon>Parasitiformes</taxon>
        <taxon>Ixodida</taxon>
        <taxon>Ixodoidea</taxon>
        <taxon>Ixodidae</taxon>
        <taxon>Ixodinae</taxon>
        <taxon>Ixodes</taxon>
    </lineage>
</organism>
<comment type="caution">
    <text evidence="1">The sequence shown here is derived from an EMBL/GenBank/DDBJ whole genome shotgun (WGS) entry which is preliminary data.</text>
</comment>
<keyword evidence="2" id="KW-1185">Reference proteome</keyword>
<evidence type="ECO:0000313" key="2">
    <source>
        <dbReference type="Proteomes" id="UP000805193"/>
    </source>
</evidence>
<dbReference type="EMBL" id="JABSTQ010009307">
    <property type="protein sequence ID" value="KAG0430598.1"/>
    <property type="molecule type" value="Genomic_DNA"/>
</dbReference>
<accession>A0AC60Q9E3</accession>
<proteinExistence type="predicted"/>
<evidence type="ECO:0000313" key="1">
    <source>
        <dbReference type="EMBL" id="KAG0430598.1"/>
    </source>
</evidence>